<organism evidence="4 5">
    <name type="scientific">Brevibacillus panacihumi</name>
    <dbReference type="NCBI Taxonomy" id="497735"/>
    <lineage>
        <taxon>Bacteria</taxon>
        <taxon>Bacillati</taxon>
        <taxon>Bacillota</taxon>
        <taxon>Bacilli</taxon>
        <taxon>Bacillales</taxon>
        <taxon>Paenibacillaceae</taxon>
        <taxon>Brevibacillus</taxon>
    </lineage>
</organism>
<evidence type="ECO:0000313" key="4">
    <source>
        <dbReference type="EMBL" id="RNB82910.1"/>
    </source>
</evidence>
<evidence type="ECO:0000259" key="2">
    <source>
        <dbReference type="Pfam" id="PF00107"/>
    </source>
</evidence>
<keyword evidence="1" id="KW-0560">Oxidoreductase</keyword>
<dbReference type="SUPFAM" id="SSF50129">
    <property type="entry name" value="GroES-like"/>
    <property type="match status" value="1"/>
</dbReference>
<proteinExistence type="predicted"/>
<dbReference type="InterPro" id="IPR013149">
    <property type="entry name" value="ADH-like_C"/>
</dbReference>
<sequence>MKAIVFEATQTVSLREKEMPEVPQGWALIKTSHVGICGTDLNIYAGSHPRAKAPLVMGHEFSGTIASGHPTLPEGTPVTVNPLLNCGTCIPCTTGQSHVCESLQLVGIDCDGGMAEYVAAPVERVVPLPQGLSFAMGALVEPVAVAMHAVRQGGYVPGDHVVVFGAGTIGLCVALALRSAGASQVTIVETNELRLQKAKELGFSTIHPQQENVREVVLSQTNGTGADFVFDCAGHHSVVPLLTDIVKVRGTIVIVAAYKKPTEVDLLKGMFKELTMRFVRVYTDKDFELAAQLLVQQRDFEKIITHVLSPDEAKKGFDLLTSHTDAVKVMYQFTSDK</sequence>
<dbReference type="SUPFAM" id="SSF51735">
    <property type="entry name" value="NAD(P)-binding Rossmann-fold domains"/>
    <property type="match status" value="1"/>
</dbReference>
<dbReference type="Proteomes" id="UP000281915">
    <property type="component" value="Unassembled WGS sequence"/>
</dbReference>
<dbReference type="RefSeq" id="WP_122912530.1">
    <property type="nucleotide sequence ID" value="NZ_RHHT01000008.1"/>
</dbReference>
<dbReference type="EMBL" id="RHHT01000008">
    <property type="protein sequence ID" value="RNB82910.1"/>
    <property type="molecule type" value="Genomic_DNA"/>
</dbReference>
<evidence type="ECO:0000256" key="1">
    <source>
        <dbReference type="ARBA" id="ARBA00023002"/>
    </source>
</evidence>
<dbReference type="PANTHER" id="PTHR43401:SF2">
    <property type="entry name" value="L-THREONINE 3-DEHYDROGENASE"/>
    <property type="match status" value="1"/>
</dbReference>
<reference evidence="4 5" key="1">
    <citation type="submission" date="2018-10" db="EMBL/GenBank/DDBJ databases">
        <title>Phylogenomics of Brevibacillus.</title>
        <authorList>
            <person name="Dunlap C."/>
        </authorList>
    </citation>
    <scope>NUCLEOTIDE SEQUENCE [LARGE SCALE GENOMIC DNA]</scope>
    <source>
        <strain evidence="4 5">JCM 15085</strain>
    </source>
</reference>
<dbReference type="GO" id="GO:0016491">
    <property type="term" value="F:oxidoreductase activity"/>
    <property type="evidence" value="ECO:0007669"/>
    <property type="project" value="UniProtKB-KW"/>
</dbReference>
<gene>
    <name evidence="4" type="ORF">EDM58_05865</name>
</gene>
<dbReference type="PANTHER" id="PTHR43401">
    <property type="entry name" value="L-THREONINE 3-DEHYDROGENASE"/>
    <property type="match status" value="1"/>
</dbReference>
<dbReference type="InterPro" id="IPR013154">
    <property type="entry name" value="ADH-like_N"/>
</dbReference>
<comment type="caution">
    <text evidence="4">The sequence shown here is derived from an EMBL/GenBank/DDBJ whole genome shotgun (WGS) entry which is preliminary data.</text>
</comment>
<accession>A0A3M8D498</accession>
<dbReference type="Gene3D" id="3.40.50.720">
    <property type="entry name" value="NAD(P)-binding Rossmann-like Domain"/>
    <property type="match status" value="1"/>
</dbReference>
<dbReference type="Gene3D" id="3.90.180.10">
    <property type="entry name" value="Medium-chain alcohol dehydrogenases, catalytic domain"/>
    <property type="match status" value="1"/>
</dbReference>
<evidence type="ECO:0000259" key="3">
    <source>
        <dbReference type="Pfam" id="PF08240"/>
    </source>
</evidence>
<dbReference type="InterPro" id="IPR050129">
    <property type="entry name" value="Zn_alcohol_dh"/>
</dbReference>
<evidence type="ECO:0000313" key="5">
    <source>
        <dbReference type="Proteomes" id="UP000281915"/>
    </source>
</evidence>
<name>A0A3M8D498_9BACL</name>
<protein>
    <submittedName>
        <fullName evidence="4">Dehydrogenase</fullName>
    </submittedName>
</protein>
<dbReference type="Pfam" id="PF00107">
    <property type="entry name" value="ADH_zinc_N"/>
    <property type="match status" value="1"/>
</dbReference>
<dbReference type="AlphaFoldDB" id="A0A3M8D498"/>
<dbReference type="Pfam" id="PF08240">
    <property type="entry name" value="ADH_N"/>
    <property type="match status" value="1"/>
</dbReference>
<dbReference type="InterPro" id="IPR036291">
    <property type="entry name" value="NAD(P)-bd_dom_sf"/>
</dbReference>
<feature type="domain" description="Alcohol dehydrogenase-like N-terminal" evidence="3">
    <location>
        <begin position="24"/>
        <end position="130"/>
    </location>
</feature>
<feature type="domain" description="Alcohol dehydrogenase-like C-terminal" evidence="2">
    <location>
        <begin position="169"/>
        <end position="294"/>
    </location>
</feature>
<dbReference type="InterPro" id="IPR011032">
    <property type="entry name" value="GroES-like_sf"/>
</dbReference>